<dbReference type="GO" id="GO:0005986">
    <property type="term" value="P:sucrose biosynthetic process"/>
    <property type="evidence" value="ECO:0007669"/>
    <property type="project" value="TreeGrafter"/>
</dbReference>
<dbReference type="GeneID" id="25732539"/>
<reference evidence="8 9" key="1">
    <citation type="journal article" date="2013" name="BMC Genomics">
        <title>Reconstruction of the lipid metabolism for the microalga Monoraphidium neglectum from its genome sequence reveals characteristics suitable for biofuel production.</title>
        <authorList>
            <person name="Bogen C."/>
            <person name="Al-Dilaimi A."/>
            <person name="Albersmeier A."/>
            <person name="Wichmann J."/>
            <person name="Grundmann M."/>
            <person name="Rupp O."/>
            <person name="Lauersen K.J."/>
            <person name="Blifernez-Klassen O."/>
            <person name="Kalinowski J."/>
            <person name="Goesmann A."/>
            <person name="Mussgnug J.H."/>
            <person name="Kruse O."/>
        </authorList>
    </citation>
    <scope>NUCLEOTIDE SEQUENCE [LARGE SCALE GENOMIC DNA]</scope>
    <source>
        <strain evidence="8 9">SAG 48.87</strain>
    </source>
</reference>
<dbReference type="InterPro" id="IPR033391">
    <property type="entry name" value="FBPase_N"/>
</dbReference>
<dbReference type="GO" id="GO:0030388">
    <property type="term" value="P:fructose 1,6-bisphosphate metabolic process"/>
    <property type="evidence" value="ECO:0007669"/>
    <property type="project" value="TreeGrafter"/>
</dbReference>
<evidence type="ECO:0000256" key="4">
    <source>
        <dbReference type="ARBA" id="ARBA00024331"/>
    </source>
</evidence>
<dbReference type="EC" id="3.1.3.11" evidence="2"/>
<evidence type="ECO:0000256" key="3">
    <source>
        <dbReference type="ARBA" id="ARBA00022490"/>
    </source>
</evidence>
<evidence type="ECO:0000313" key="9">
    <source>
        <dbReference type="Proteomes" id="UP000054498"/>
    </source>
</evidence>
<dbReference type="Pfam" id="PF00316">
    <property type="entry name" value="FBPase"/>
    <property type="match status" value="1"/>
</dbReference>
<evidence type="ECO:0000256" key="5">
    <source>
        <dbReference type="ARBA" id="ARBA00032973"/>
    </source>
</evidence>
<dbReference type="GO" id="GO:0042132">
    <property type="term" value="F:fructose 1,6-bisphosphate 1-phosphatase activity"/>
    <property type="evidence" value="ECO:0007669"/>
    <property type="project" value="UniProtKB-EC"/>
</dbReference>
<comment type="similarity">
    <text evidence="6">Belongs to the FBPase class 1 family.</text>
</comment>
<accession>A0A0D2KAI1</accession>
<keyword evidence="6" id="KW-0119">Carbohydrate metabolism</keyword>
<dbReference type="KEGG" id="mng:MNEG_14929"/>
<dbReference type="EMBL" id="KK105100">
    <property type="protein sequence ID" value="KIY93033.1"/>
    <property type="molecule type" value="Genomic_DNA"/>
</dbReference>
<keyword evidence="3" id="KW-0963">Cytoplasm</keyword>
<evidence type="ECO:0000256" key="1">
    <source>
        <dbReference type="ARBA" id="ARBA00001273"/>
    </source>
</evidence>
<name>A0A0D2KAI1_9CHLO</name>
<proteinExistence type="inferred from homology"/>
<evidence type="ECO:0000256" key="2">
    <source>
        <dbReference type="ARBA" id="ARBA00013093"/>
    </source>
</evidence>
<dbReference type="PRINTS" id="PR00115">
    <property type="entry name" value="F16BPHPHTASE"/>
</dbReference>
<dbReference type="STRING" id="145388.A0A0D2KAI1"/>
<dbReference type="InterPro" id="IPR028343">
    <property type="entry name" value="FBPtase"/>
</dbReference>
<dbReference type="AlphaFoldDB" id="A0A0D2KAI1"/>
<sequence length="89" mass="8582">MAGHGAELASALGAVSTSIKAIATRVARAGLEGLYGVAGTTGGSGDAQKKLDVVANDIMKAQLAACGAVGVLASEEEDGALVLGDGRQA</sequence>
<keyword evidence="9" id="KW-1185">Reference proteome</keyword>
<dbReference type="Gene3D" id="3.30.540.10">
    <property type="entry name" value="Fructose-1,6-Bisphosphatase, subunit A, domain 1"/>
    <property type="match status" value="1"/>
</dbReference>
<protein>
    <recommendedName>
        <fullName evidence="2">fructose-bisphosphatase</fullName>
        <ecNumber evidence="2">3.1.3.11</ecNumber>
    </recommendedName>
    <alternativeName>
        <fullName evidence="5">D-fructose-1,6-bisphosphate 1-phosphohydrolase</fullName>
    </alternativeName>
</protein>
<keyword evidence="6 8" id="KW-0378">Hydrolase</keyword>
<feature type="domain" description="Fructose-1-6-bisphosphatase class I N-terminal" evidence="7">
    <location>
        <begin position="7"/>
        <end position="87"/>
    </location>
</feature>
<dbReference type="RefSeq" id="XP_013892053.1">
    <property type="nucleotide sequence ID" value="XM_014036599.1"/>
</dbReference>
<gene>
    <name evidence="8" type="ORF">MNEG_14929</name>
</gene>
<evidence type="ECO:0000259" key="7">
    <source>
        <dbReference type="Pfam" id="PF00316"/>
    </source>
</evidence>
<dbReference type="PANTHER" id="PTHR11556:SF35">
    <property type="entry name" value="SEDOHEPTULOSE-1,7-BISPHOSPHATASE, CHLOROPLASTIC"/>
    <property type="match status" value="1"/>
</dbReference>
<dbReference type="Proteomes" id="UP000054498">
    <property type="component" value="Unassembled WGS sequence"/>
</dbReference>
<dbReference type="GO" id="GO:0006094">
    <property type="term" value="P:gluconeogenesis"/>
    <property type="evidence" value="ECO:0007669"/>
    <property type="project" value="TreeGrafter"/>
</dbReference>
<comment type="pathway">
    <text evidence="4">Carbohydrate biosynthesis.</text>
</comment>
<dbReference type="GO" id="GO:0005737">
    <property type="term" value="C:cytoplasm"/>
    <property type="evidence" value="ECO:0007669"/>
    <property type="project" value="TreeGrafter"/>
</dbReference>
<evidence type="ECO:0000256" key="6">
    <source>
        <dbReference type="RuleBase" id="RU000508"/>
    </source>
</evidence>
<organism evidence="8 9">
    <name type="scientific">Monoraphidium neglectum</name>
    <dbReference type="NCBI Taxonomy" id="145388"/>
    <lineage>
        <taxon>Eukaryota</taxon>
        <taxon>Viridiplantae</taxon>
        <taxon>Chlorophyta</taxon>
        <taxon>core chlorophytes</taxon>
        <taxon>Chlorophyceae</taxon>
        <taxon>CS clade</taxon>
        <taxon>Sphaeropleales</taxon>
        <taxon>Selenastraceae</taxon>
        <taxon>Monoraphidium</taxon>
    </lineage>
</organism>
<dbReference type="SUPFAM" id="SSF56655">
    <property type="entry name" value="Carbohydrate phosphatase"/>
    <property type="match status" value="1"/>
</dbReference>
<evidence type="ECO:0000313" key="8">
    <source>
        <dbReference type="EMBL" id="KIY93033.1"/>
    </source>
</evidence>
<dbReference type="GO" id="GO:0006000">
    <property type="term" value="P:fructose metabolic process"/>
    <property type="evidence" value="ECO:0007669"/>
    <property type="project" value="TreeGrafter"/>
</dbReference>
<dbReference type="GO" id="GO:0006002">
    <property type="term" value="P:fructose 6-phosphate metabolic process"/>
    <property type="evidence" value="ECO:0007669"/>
    <property type="project" value="TreeGrafter"/>
</dbReference>
<dbReference type="OrthoDB" id="10256725at2759"/>
<comment type="catalytic activity">
    <reaction evidence="1">
        <text>beta-D-fructose 1,6-bisphosphate + H2O = beta-D-fructose 6-phosphate + phosphate</text>
        <dbReference type="Rhea" id="RHEA:11064"/>
        <dbReference type="ChEBI" id="CHEBI:15377"/>
        <dbReference type="ChEBI" id="CHEBI:32966"/>
        <dbReference type="ChEBI" id="CHEBI:43474"/>
        <dbReference type="ChEBI" id="CHEBI:57634"/>
        <dbReference type="EC" id="3.1.3.11"/>
    </reaction>
</comment>
<dbReference type="PANTHER" id="PTHR11556">
    <property type="entry name" value="FRUCTOSE-1,6-BISPHOSPHATASE-RELATED"/>
    <property type="match status" value="1"/>
</dbReference>
<dbReference type="InterPro" id="IPR000146">
    <property type="entry name" value="FBPase_class-1"/>
</dbReference>